<comment type="caution">
    <text evidence="4">The sequence shown here is derived from an EMBL/GenBank/DDBJ whole genome shotgun (WGS) entry which is preliminary data.</text>
</comment>
<gene>
    <name evidence="4" type="ORF">FOZ62_021422</name>
</gene>
<dbReference type="EMBL" id="JABANM010010854">
    <property type="protein sequence ID" value="KAF4738674.1"/>
    <property type="molecule type" value="Genomic_DNA"/>
</dbReference>
<feature type="domain" description="AMP-dependent synthetase/ligase" evidence="3">
    <location>
        <begin position="5"/>
        <end position="124"/>
    </location>
</feature>
<evidence type="ECO:0000313" key="5">
    <source>
        <dbReference type="Proteomes" id="UP000574390"/>
    </source>
</evidence>
<dbReference type="PANTHER" id="PTHR43272">
    <property type="entry name" value="LONG-CHAIN-FATTY-ACID--COA LIGASE"/>
    <property type="match status" value="1"/>
</dbReference>
<accession>A0A7J6T0B3</accession>
<feature type="non-terminal residue" evidence="4">
    <location>
        <position position="1"/>
    </location>
</feature>
<dbReference type="GO" id="GO:0004467">
    <property type="term" value="F:long-chain fatty acid-CoA ligase activity"/>
    <property type="evidence" value="ECO:0007669"/>
    <property type="project" value="TreeGrafter"/>
</dbReference>
<dbReference type="Gene3D" id="3.40.50.12780">
    <property type="entry name" value="N-terminal domain of ligase-like"/>
    <property type="match status" value="1"/>
</dbReference>
<dbReference type="InterPro" id="IPR020845">
    <property type="entry name" value="AMP-binding_CS"/>
</dbReference>
<dbReference type="GO" id="GO:0005524">
    <property type="term" value="F:ATP binding"/>
    <property type="evidence" value="ECO:0007669"/>
    <property type="project" value="UniProtKB-KW"/>
</dbReference>
<evidence type="ECO:0000313" key="4">
    <source>
        <dbReference type="EMBL" id="KAF4738674.1"/>
    </source>
</evidence>
<feature type="non-terminal residue" evidence="4">
    <location>
        <position position="172"/>
    </location>
</feature>
<dbReference type="InterPro" id="IPR042099">
    <property type="entry name" value="ANL_N_sf"/>
</dbReference>
<evidence type="ECO:0000256" key="1">
    <source>
        <dbReference type="ARBA" id="ARBA00022741"/>
    </source>
</evidence>
<dbReference type="InterPro" id="IPR000873">
    <property type="entry name" value="AMP-dep_synth/lig_dom"/>
</dbReference>
<dbReference type="GO" id="GO:0016020">
    <property type="term" value="C:membrane"/>
    <property type="evidence" value="ECO:0007669"/>
    <property type="project" value="TreeGrafter"/>
</dbReference>
<evidence type="ECO:0000259" key="3">
    <source>
        <dbReference type="Pfam" id="PF00501"/>
    </source>
</evidence>
<reference evidence="4 5" key="1">
    <citation type="submission" date="2020-04" db="EMBL/GenBank/DDBJ databases">
        <title>Perkinsus olseni comparative genomics.</title>
        <authorList>
            <person name="Bogema D.R."/>
        </authorList>
    </citation>
    <scope>NUCLEOTIDE SEQUENCE [LARGE SCALE GENOMIC DNA]</scope>
    <source>
        <strain evidence="4">ATCC PRA-205</strain>
    </source>
</reference>
<dbReference type="PROSITE" id="PS00455">
    <property type="entry name" value="AMP_BINDING"/>
    <property type="match status" value="1"/>
</dbReference>
<dbReference type="AlphaFoldDB" id="A0A7J6T0B3"/>
<dbReference type="GO" id="GO:0005783">
    <property type="term" value="C:endoplasmic reticulum"/>
    <property type="evidence" value="ECO:0007669"/>
    <property type="project" value="TreeGrafter"/>
</dbReference>
<dbReference type="PANTHER" id="PTHR43272:SF33">
    <property type="entry name" value="AMP-BINDING DOMAIN-CONTAINING PROTEIN-RELATED"/>
    <property type="match status" value="1"/>
</dbReference>
<dbReference type="SUPFAM" id="SSF56801">
    <property type="entry name" value="Acetyl-CoA synthetase-like"/>
    <property type="match status" value="1"/>
</dbReference>
<evidence type="ECO:0000256" key="2">
    <source>
        <dbReference type="ARBA" id="ARBA00022840"/>
    </source>
</evidence>
<keyword evidence="1" id="KW-0547">Nucleotide-binding</keyword>
<organism evidence="4 5">
    <name type="scientific">Perkinsus olseni</name>
    <name type="common">Perkinsus atlanticus</name>
    <dbReference type="NCBI Taxonomy" id="32597"/>
    <lineage>
        <taxon>Eukaryota</taxon>
        <taxon>Sar</taxon>
        <taxon>Alveolata</taxon>
        <taxon>Perkinsozoa</taxon>
        <taxon>Perkinsea</taxon>
        <taxon>Perkinsida</taxon>
        <taxon>Perkinsidae</taxon>
        <taxon>Perkinsus</taxon>
    </lineage>
</organism>
<protein>
    <recommendedName>
        <fullName evidence="3">AMP-dependent synthetase/ligase domain-containing protein</fullName>
    </recommendedName>
</protein>
<dbReference type="Proteomes" id="UP000574390">
    <property type="component" value="Unassembled WGS sequence"/>
</dbReference>
<name>A0A7J6T0B3_PEROL</name>
<proteinExistence type="predicted"/>
<keyword evidence="2" id="KW-0067">ATP-binding</keyword>
<sequence>PLVGEPTDIATFCYTSGTTGDPKGALNSHGNVVANISSIVIFLGTQSPLFDVKGSQQYYLSYLPLPHIMERLVSISLVHLGVAIGFYQGDPLKIMEDVAALRPTLFVSVPRLLNRLHDKITVGARAAGGIKAYLFEQALASKKARLQEGMLKHALWDKLVFDKIKARIGLDR</sequence>
<dbReference type="Pfam" id="PF00501">
    <property type="entry name" value="AMP-binding"/>
    <property type="match status" value="1"/>
</dbReference>